<reference evidence="3 4" key="2">
    <citation type="journal article" date="2007" name="BMC Biol.">
        <title>A 100%-complete sequence reveals unusually simple genomic features in the hot-spring red alga Cyanidioschyzon merolae.</title>
        <authorList>
            <person name="Nozaki H."/>
            <person name="Takano H."/>
            <person name="Misumi O."/>
            <person name="Terasawa K."/>
            <person name="Matsuzaki M."/>
            <person name="Maruyama S."/>
            <person name="Nishida K."/>
            <person name="Yagisawa F."/>
            <person name="Yoshida Y."/>
            <person name="Fujiwara T."/>
            <person name="Takio S."/>
            <person name="Tamura K."/>
            <person name="Chung S.J."/>
            <person name="Nakamura S."/>
            <person name="Kuroiwa H."/>
            <person name="Tanaka K."/>
            <person name="Sato N."/>
            <person name="Kuroiwa T."/>
        </authorList>
    </citation>
    <scope>NUCLEOTIDE SEQUENCE [LARGE SCALE GENOMIC DNA]</scope>
    <source>
        <strain evidence="3 4">10D</strain>
    </source>
</reference>
<dbReference type="STRING" id="280699.M1V4A6"/>
<dbReference type="InterPro" id="IPR011989">
    <property type="entry name" value="ARM-like"/>
</dbReference>
<feature type="region of interest" description="Disordered" evidence="1">
    <location>
        <begin position="1"/>
        <end position="25"/>
    </location>
</feature>
<feature type="region of interest" description="Disordered" evidence="1">
    <location>
        <begin position="882"/>
        <end position="902"/>
    </location>
</feature>
<keyword evidence="4" id="KW-1185">Reference proteome</keyword>
<feature type="compositionally biased region" description="Low complexity" evidence="1">
    <location>
        <begin position="1227"/>
        <end position="1240"/>
    </location>
</feature>
<gene>
    <name evidence="3" type="ORF">CYME_CMD154C</name>
</gene>
<dbReference type="EMBL" id="AP006486">
    <property type="protein sequence ID" value="BAM79215.1"/>
    <property type="molecule type" value="Genomic_DNA"/>
</dbReference>
<evidence type="ECO:0000313" key="3">
    <source>
        <dbReference type="EMBL" id="BAM79215.1"/>
    </source>
</evidence>
<evidence type="ECO:0000313" key="4">
    <source>
        <dbReference type="Proteomes" id="UP000007014"/>
    </source>
</evidence>
<dbReference type="Proteomes" id="UP000007014">
    <property type="component" value="Chromosome 4"/>
</dbReference>
<name>M1V4A6_CYAM1</name>
<dbReference type="OrthoDB" id="46159at2759"/>
<dbReference type="RefSeq" id="XP_005535501.1">
    <property type="nucleotide sequence ID" value="XM_005535444.1"/>
</dbReference>
<evidence type="ECO:0000256" key="1">
    <source>
        <dbReference type="SAM" id="MobiDB-lite"/>
    </source>
</evidence>
<dbReference type="SUPFAM" id="SSF48371">
    <property type="entry name" value="ARM repeat"/>
    <property type="match status" value="1"/>
</dbReference>
<dbReference type="Pfam" id="PF12348">
    <property type="entry name" value="CLASP_N"/>
    <property type="match status" value="1"/>
</dbReference>
<accession>M1V4A6</accession>
<feature type="domain" description="CLASP N-terminal" evidence="2">
    <location>
        <begin position="462"/>
        <end position="652"/>
    </location>
</feature>
<dbReference type="Gene3D" id="1.25.10.10">
    <property type="entry name" value="Leucine-rich Repeat Variant"/>
    <property type="match status" value="1"/>
</dbReference>
<evidence type="ECO:0000259" key="2">
    <source>
        <dbReference type="Pfam" id="PF12348"/>
    </source>
</evidence>
<dbReference type="HOGENOM" id="CLU_253866_0_0_1"/>
<dbReference type="InterPro" id="IPR024395">
    <property type="entry name" value="CLASP_N_dom"/>
</dbReference>
<reference evidence="3 4" key="1">
    <citation type="journal article" date="2004" name="Nature">
        <title>Genome sequence of the ultrasmall unicellular red alga Cyanidioschyzon merolae 10D.</title>
        <authorList>
            <person name="Matsuzaki M."/>
            <person name="Misumi O."/>
            <person name="Shin-i T."/>
            <person name="Maruyama S."/>
            <person name="Takahara M."/>
            <person name="Miyagishima S."/>
            <person name="Mori T."/>
            <person name="Nishida K."/>
            <person name="Yagisawa F."/>
            <person name="Nishida K."/>
            <person name="Yoshida Y."/>
            <person name="Nishimura Y."/>
            <person name="Nakao S."/>
            <person name="Kobayashi T."/>
            <person name="Momoyama Y."/>
            <person name="Higashiyama T."/>
            <person name="Minoda A."/>
            <person name="Sano M."/>
            <person name="Nomoto H."/>
            <person name="Oishi K."/>
            <person name="Hayashi H."/>
            <person name="Ohta F."/>
            <person name="Nishizaka S."/>
            <person name="Haga S."/>
            <person name="Miura S."/>
            <person name="Morishita T."/>
            <person name="Kabeya Y."/>
            <person name="Terasawa K."/>
            <person name="Suzuki Y."/>
            <person name="Ishii Y."/>
            <person name="Asakawa S."/>
            <person name="Takano H."/>
            <person name="Ohta N."/>
            <person name="Kuroiwa H."/>
            <person name="Tanaka K."/>
            <person name="Shimizu N."/>
            <person name="Sugano S."/>
            <person name="Sato N."/>
            <person name="Nozaki H."/>
            <person name="Ogasawara N."/>
            <person name="Kohara Y."/>
            <person name="Kuroiwa T."/>
        </authorList>
    </citation>
    <scope>NUCLEOTIDE SEQUENCE [LARGE SCALE GENOMIC DNA]</scope>
    <source>
        <strain evidence="3 4">10D</strain>
    </source>
</reference>
<proteinExistence type="predicted"/>
<sequence>MAPCSGGSVEPNDRSVRDAAPASVASALVQSEGQVRVDAELQRQLGTEKRSPQPPTPVRAVVDKVSKILSFCECLYDFELQVKTFSTLGSWAAFREHLCEQPDILYVPVDEVDRETATDALPVFLIEYVFDATLAYWRQRETGTAPGATAGQTSPAAGMTRAFWTFWADTLELIARQTQRSMPVAVVKCLLRWIPAIVRAFGQADEPRDPRCGVALRCALQSLGRLLSHALCRVPNGEVARQVCTAIAKVVVRMLWPSQQETAQAALEWALDRLHALLDGVDTAVVAHSAAPESIMVLVRELQRRLGSAIETMNARFAVPDQKIALPGILATMERALHLVHDLEKRLAAHVQEPAAATDHSSEALDAERNCSTERRRALRRASHAVGASDAGNGAGVQSAAAAAATVDAMEAIETTVVVAAAAQQQSECRLKDTMDSTATTEVVLWSQLENAVQVLHIKPAADWEKRVEALVFIEERAQRLSRADLAEFLRQSSLRYALVEQIQDLRSQVVRHACATSATLARALGDAFADTLGLVLVPSLLRASIVTIAVIADSARQALRCIVEHARLGRSVIFLFQGLQDQKSATSLREITAELLYVALARQPAFDIERHAEEWRRALRTGLEDASACVRARMRHAFWRYVAFLCWQALRASARSDAHSSRYRGASGMPRLVAFVNQSLERDVLQALRQCTRRTLMEHCPRENSESIALRSPSRAASGDEHQHALFSELYAAVCESLSHPEQTTQRHVMNKENQSPFEAAATRKSAHGASLGSCAQSDDWSGVGRVPTRALGGALRVGVGRESADENVDRVRRHARLLSGHPPAATSPERPCEQAWVPSREYQRAGRAPAAAAAAAEPMLPLAAKWRPARRTVAAQSPLGEPALAPVCQREHDNDDNDDADEYAVPAAEAMAQDGDGCCRGTALQLLVTRIEDAGADWRRRLDALIALEEEFCRQRSASAAASAAAAAAATPGQATCDTVPFELIQELIACLHRCLAEKQHSVLQQTERVLLAILALVPDMLAATDLEQALHAYPLLGRLLNQWPRTQPILVAFIPRLALDAGLRLFLRHCSMEPLRNAAENAHPRLAERTLLFLDACFRATEPELVAWQRALLGCNAPTGRDALSALVARLHVLHDRTQIKQPLVRRAAAQLLETLRSRADPILWAPLVKTATTTTTTPTPCSPETMLDSNNAAHLPRSPAIANRHRLHCQLALASTDAVSPVRLRSPAPRQRSPARTQLQLLNPESLEALRQVRVSWRNRAAPTAPATATATGAGGVGHHEACAQAHLLLDCAAQRANDLAWQESALRTAIELVRHIGAALLATVPDPGDAVAADADAVLRALLCWALTTREQAKPGSLLRVSANRLARAIQVTFQSAGRSLVEPCEAPTSAATSTNSPSDVHR</sequence>
<protein>
    <recommendedName>
        <fullName evidence="2">CLASP N-terminal domain-containing protein</fullName>
    </recommendedName>
</protein>
<dbReference type="eggNOG" id="ENOG502SFT5">
    <property type="taxonomic scope" value="Eukaryota"/>
</dbReference>
<dbReference type="GeneID" id="16992702"/>
<dbReference type="InterPro" id="IPR016024">
    <property type="entry name" value="ARM-type_fold"/>
</dbReference>
<organism evidence="3 4">
    <name type="scientific">Cyanidioschyzon merolae (strain NIES-3377 / 10D)</name>
    <name type="common">Unicellular red alga</name>
    <dbReference type="NCBI Taxonomy" id="280699"/>
    <lineage>
        <taxon>Eukaryota</taxon>
        <taxon>Rhodophyta</taxon>
        <taxon>Bangiophyceae</taxon>
        <taxon>Cyanidiales</taxon>
        <taxon>Cyanidiaceae</taxon>
        <taxon>Cyanidioschyzon</taxon>
    </lineage>
</organism>
<dbReference type="KEGG" id="cme:CYME_CMD154C"/>
<feature type="region of interest" description="Disordered" evidence="1">
    <location>
        <begin position="1224"/>
        <end position="1247"/>
    </location>
</feature>
<dbReference type="Gramene" id="CMD154CT">
    <property type="protein sequence ID" value="CMD154CT"/>
    <property type="gene ID" value="CMD154C"/>
</dbReference>